<sequence length="51" mass="5943">MTQAHKQQYKYKVTGDSFKRLEEISVNKKDSSLKYIVPVLLLAVVYLISRI</sequence>
<proteinExistence type="predicted"/>
<dbReference type="Proteomes" id="UP001155882">
    <property type="component" value="Unassembled WGS sequence"/>
</dbReference>
<comment type="caution">
    <text evidence="1">The sequence shown here is derived from an EMBL/GenBank/DDBJ whole genome shotgun (WGS) entry which is preliminary data.</text>
</comment>
<name>A0AAE2ZA14_PRORE</name>
<evidence type="ECO:0000313" key="1">
    <source>
        <dbReference type="EMBL" id="MBW3115901.1"/>
    </source>
</evidence>
<dbReference type="RefSeq" id="WP_219108942.1">
    <property type="nucleotide sequence ID" value="NZ_JAHWLI010000012.1"/>
</dbReference>
<accession>A0AAE2ZA14</accession>
<protein>
    <submittedName>
        <fullName evidence="1">Uncharacterized protein</fullName>
    </submittedName>
</protein>
<organism evidence="1 2">
    <name type="scientific">Providencia rettgeri</name>
    <dbReference type="NCBI Taxonomy" id="587"/>
    <lineage>
        <taxon>Bacteria</taxon>
        <taxon>Pseudomonadati</taxon>
        <taxon>Pseudomonadota</taxon>
        <taxon>Gammaproteobacteria</taxon>
        <taxon>Enterobacterales</taxon>
        <taxon>Morganellaceae</taxon>
        <taxon>Providencia</taxon>
    </lineage>
</organism>
<dbReference type="AlphaFoldDB" id="A0AAE2ZA14"/>
<evidence type="ECO:0000313" key="2">
    <source>
        <dbReference type="Proteomes" id="UP001155882"/>
    </source>
</evidence>
<gene>
    <name evidence="1" type="ORF">KYI77_05435</name>
</gene>
<reference evidence="1" key="1">
    <citation type="submission" date="2021-07" db="EMBL/GenBank/DDBJ databases">
        <authorList>
            <person name="Stanton E."/>
        </authorList>
    </citation>
    <scope>NUCLEOTIDE SEQUENCE</scope>
    <source>
        <strain evidence="1">2021EL-01139</strain>
    </source>
</reference>
<dbReference type="EMBL" id="JAHWLI010000012">
    <property type="protein sequence ID" value="MBW3115901.1"/>
    <property type="molecule type" value="Genomic_DNA"/>
</dbReference>